<comment type="catalytic activity">
    <reaction evidence="1">
        <text>ATP + protein L-histidine = ADP + protein N-phospho-L-histidine.</text>
        <dbReference type="EC" id="2.7.13.3"/>
    </reaction>
</comment>
<dbReference type="FunFam" id="1.10.287.130:FF:000001">
    <property type="entry name" value="Two-component sensor histidine kinase"/>
    <property type="match status" value="1"/>
</dbReference>
<feature type="transmembrane region" description="Helical" evidence="9">
    <location>
        <begin position="29"/>
        <end position="52"/>
    </location>
</feature>
<dbReference type="AlphaFoldDB" id="A0A4R4FDI8"/>
<evidence type="ECO:0000256" key="8">
    <source>
        <dbReference type="ARBA" id="ARBA00023136"/>
    </source>
</evidence>
<keyword evidence="12" id="KW-1185">Reference proteome</keyword>
<feature type="domain" description="Histidine kinase" evidence="10">
    <location>
        <begin position="272"/>
        <end position="489"/>
    </location>
</feature>
<keyword evidence="9" id="KW-0812">Transmembrane</keyword>
<keyword evidence="9" id="KW-1133">Transmembrane helix</keyword>
<dbReference type="EC" id="2.7.13.3" evidence="3"/>
<organism evidence="11 12">
    <name type="scientific">Extibacter muris</name>
    <dbReference type="NCBI Taxonomy" id="1796622"/>
    <lineage>
        <taxon>Bacteria</taxon>
        <taxon>Bacillati</taxon>
        <taxon>Bacillota</taxon>
        <taxon>Clostridia</taxon>
        <taxon>Lachnospirales</taxon>
        <taxon>Lachnospiraceae</taxon>
        <taxon>Extibacter</taxon>
    </lineage>
</organism>
<protein>
    <recommendedName>
        <fullName evidence="3">histidine kinase</fullName>
        <ecNumber evidence="3">2.7.13.3</ecNumber>
    </recommendedName>
</protein>
<keyword evidence="7" id="KW-0902">Two-component regulatory system</keyword>
<dbReference type="PROSITE" id="PS50109">
    <property type="entry name" value="HIS_KIN"/>
    <property type="match status" value="1"/>
</dbReference>
<dbReference type="Gene3D" id="1.10.287.130">
    <property type="match status" value="1"/>
</dbReference>
<keyword evidence="8 9" id="KW-0472">Membrane</keyword>
<evidence type="ECO:0000313" key="12">
    <source>
        <dbReference type="Proteomes" id="UP000295710"/>
    </source>
</evidence>
<reference evidence="11 12" key="1">
    <citation type="journal article" date="2016" name="Nat. Microbiol.">
        <title>The Mouse Intestinal Bacterial Collection (miBC) provides host-specific insight into cultured diversity and functional potential of the gut microbiota.</title>
        <authorList>
            <person name="Lagkouvardos I."/>
            <person name="Pukall R."/>
            <person name="Abt B."/>
            <person name="Foesel B.U."/>
            <person name="Meier-Kolthoff J.P."/>
            <person name="Kumar N."/>
            <person name="Bresciani A."/>
            <person name="Martinez I."/>
            <person name="Just S."/>
            <person name="Ziegler C."/>
            <person name="Brugiroux S."/>
            <person name="Garzetti D."/>
            <person name="Wenning M."/>
            <person name="Bui T.P."/>
            <person name="Wang J."/>
            <person name="Hugenholtz F."/>
            <person name="Plugge C.M."/>
            <person name="Peterson D.A."/>
            <person name="Hornef M.W."/>
            <person name="Baines J.F."/>
            <person name="Smidt H."/>
            <person name="Walter J."/>
            <person name="Kristiansen K."/>
            <person name="Nielsen H.B."/>
            <person name="Haller D."/>
            <person name="Overmann J."/>
            <person name="Stecher B."/>
            <person name="Clavel T."/>
        </authorList>
    </citation>
    <scope>NUCLEOTIDE SEQUENCE [LARGE SCALE GENOMIC DNA]</scope>
    <source>
        <strain evidence="11 12">DSM 28560</strain>
    </source>
</reference>
<gene>
    <name evidence="11" type="ORF">E1963_10905</name>
</gene>
<evidence type="ECO:0000256" key="2">
    <source>
        <dbReference type="ARBA" id="ARBA00004370"/>
    </source>
</evidence>
<evidence type="ECO:0000256" key="5">
    <source>
        <dbReference type="ARBA" id="ARBA00022679"/>
    </source>
</evidence>
<dbReference type="EMBL" id="SMMX01000008">
    <property type="protein sequence ID" value="TDA21597.1"/>
    <property type="molecule type" value="Genomic_DNA"/>
</dbReference>
<dbReference type="InterPro" id="IPR003661">
    <property type="entry name" value="HisK_dim/P_dom"/>
</dbReference>
<evidence type="ECO:0000256" key="4">
    <source>
        <dbReference type="ARBA" id="ARBA00022553"/>
    </source>
</evidence>
<dbReference type="PRINTS" id="PR00344">
    <property type="entry name" value="BCTRLSENSOR"/>
</dbReference>
<proteinExistence type="predicted"/>
<keyword evidence="5" id="KW-0808">Transferase</keyword>
<dbReference type="FunFam" id="3.30.565.10:FF:000006">
    <property type="entry name" value="Sensor histidine kinase WalK"/>
    <property type="match status" value="1"/>
</dbReference>
<dbReference type="GO" id="GO:0004721">
    <property type="term" value="F:phosphoprotein phosphatase activity"/>
    <property type="evidence" value="ECO:0007669"/>
    <property type="project" value="TreeGrafter"/>
</dbReference>
<sequence>MRNTCTQSGELVIISGVRKYFKKNIFKSLRFRIILLLLAAGIIPCLIMKAVILNSYEKRAVEVRTADIQNQCTILCNQLSGIDYLNGITSEVIKTELTQLTNIYNGRVMVIDSDYEIEEDTYNLDKGKTIISEDVIKCFQGKSTSHYDAANRYIEVTAPITDTETDAVKGVMLVSVSTDSIADSMTILEGNANVVAVIIIVTMAVLAFFAGVVMVKPFKRITDSIGAVTEGYDDNYLHENAYTETVLLSEAFNKMLGRMKVLDDSRQEFVSNVSHELKTPLTSMKVLADSLLSQEEVPAELYQEFMGDLSEEIERENKIINDLLSLVKMDKTATTLNIKSENINELVERILKRLRPIAANRNVEVVFESFRPVNAEVDEMKLSLAISNLVENAVKYNHDGGWVHVSLNADHKYFYVEVADSGIGIPEDSVEHIFERFYRVDKSHSREIGGTGLGLSIARNAVVMHRGAVKVFSQEGEGTTFTIRIPLTYVS</sequence>
<dbReference type="GO" id="GO:0005886">
    <property type="term" value="C:plasma membrane"/>
    <property type="evidence" value="ECO:0007669"/>
    <property type="project" value="TreeGrafter"/>
</dbReference>
<dbReference type="SUPFAM" id="SSF47384">
    <property type="entry name" value="Homodimeric domain of signal transducing histidine kinase"/>
    <property type="match status" value="1"/>
</dbReference>
<feature type="transmembrane region" description="Helical" evidence="9">
    <location>
        <begin position="194"/>
        <end position="215"/>
    </location>
</feature>
<dbReference type="InterPro" id="IPR036890">
    <property type="entry name" value="HATPase_C_sf"/>
</dbReference>
<dbReference type="InterPro" id="IPR050351">
    <property type="entry name" value="BphY/WalK/GraS-like"/>
</dbReference>
<comment type="caution">
    <text evidence="11">The sequence shown here is derived from an EMBL/GenBank/DDBJ whole genome shotgun (WGS) entry which is preliminary data.</text>
</comment>
<dbReference type="SMART" id="SM00387">
    <property type="entry name" value="HATPase_c"/>
    <property type="match status" value="1"/>
</dbReference>
<dbReference type="CDD" id="cd00082">
    <property type="entry name" value="HisKA"/>
    <property type="match status" value="1"/>
</dbReference>
<dbReference type="Pfam" id="PF00512">
    <property type="entry name" value="HisKA"/>
    <property type="match status" value="1"/>
</dbReference>
<evidence type="ECO:0000256" key="1">
    <source>
        <dbReference type="ARBA" id="ARBA00000085"/>
    </source>
</evidence>
<dbReference type="PANTHER" id="PTHR45453:SF1">
    <property type="entry name" value="PHOSPHATE REGULON SENSOR PROTEIN PHOR"/>
    <property type="match status" value="1"/>
</dbReference>
<dbReference type="InterPro" id="IPR036097">
    <property type="entry name" value="HisK_dim/P_sf"/>
</dbReference>
<evidence type="ECO:0000259" key="10">
    <source>
        <dbReference type="PROSITE" id="PS50109"/>
    </source>
</evidence>
<dbReference type="Gene3D" id="3.30.565.10">
    <property type="entry name" value="Histidine kinase-like ATPase, C-terminal domain"/>
    <property type="match status" value="1"/>
</dbReference>
<dbReference type="InterPro" id="IPR003594">
    <property type="entry name" value="HATPase_dom"/>
</dbReference>
<keyword evidence="6 11" id="KW-0418">Kinase</keyword>
<evidence type="ECO:0000256" key="3">
    <source>
        <dbReference type="ARBA" id="ARBA00012438"/>
    </source>
</evidence>
<evidence type="ECO:0000313" key="11">
    <source>
        <dbReference type="EMBL" id="TDA21597.1"/>
    </source>
</evidence>
<dbReference type="SMART" id="SM00388">
    <property type="entry name" value="HisKA"/>
    <property type="match status" value="1"/>
</dbReference>
<evidence type="ECO:0000256" key="7">
    <source>
        <dbReference type="ARBA" id="ARBA00023012"/>
    </source>
</evidence>
<dbReference type="CDD" id="cd00075">
    <property type="entry name" value="HATPase"/>
    <property type="match status" value="1"/>
</dbReference>
<dbReference type="PANTHER" id="PTHR45453">
    <property type="entry name" value="PHOSPHATE REGULON SENSOR PROTEIN PHOR"/>
    <property type="match status" value="1"/>
</dbReference>
<name>A0A4R4FDI8_9FIRM</name>
<dbReference type="Pfam" id="PF02518">
    <property type="entry name" value="HATPase_c"/>
    <property type="match status" value="1"/>
</dbReference>
<dbReference type="GO" id="GO:0000155">
    <property type="term" value="F:phosphorelay sensor kinase activity"/>
    <property type="evidence" value="ECO:0007669"/>
    <property type="project" value="InterPro"/>
</dbReference>
<dbReference type="Proteomes" id="UP000295710">
    <property type="component" value="Unassembled WGS sequence"/>
</dbReference>
<keyword evidence="4" id="KW-0597">Phosphoprotein</keyword>
<dbReference type="SUPFAM" id="SSF55874">
    <property type="entry name" value="ATPase domain of HSP90 chaperone/DNA topoisomerase II/histidine kinase"/>
    <property type="match status" value="1"/>
</dbReference>
<comment type="subcellular location">
    <subcellularLocation>
        <location evidence="2">Membrane</location>
    </subcellularLocation>
</comment>
<dbReference type="InterPro" id="IPR004358">
    <property type="entry name" value="Sig_transdc_His_kin-like_C"/>
</dbReference>
<evidence type="ECO:0000256" key="6">
    <source>
        <dbReference type="ARBA" id="ARBA00022777"/>
    </source>
</evidence>
<dbReference type="InterPro" id="IPR005467">
    <property type="entry name" value="His_kinase_dom"/>
</dbReference>
<dbReference type="Gene3D" id="6.10.340.10">
    <property type="match status" value="1"/>
</dbReference>
<evidence type="ECO:0000256" key="9">
    <source>
        <dbReference type="SAM" id="Phobius"/>
    </source>
</evidence>
<accession>A0A4R4FDI8</accession>
<dbReference type="GO" id="GO:0016036">
    <property type="term" value="P:cellular response to phosphate starvation"/>
    <property type="evidence" value="ECO:0007669"/>
    <property type="project" value="TreeGrafter"/>
</dbReference>